<dbReference type="InterPro" id="IPR036291">
    <property type="entry name" value="NAD(P)-bd_dom_sf"/>
</dbReference>
<dbReference type="InterPro" id="IPR008030">
    <property type="entry name" value="NmrA-like"/>
</dbReference>
<proteinExistence type="predicted"/>
<organism evidence="2 3">
    <name type="scientific">Marinomonas arctica</name>
    <dbReference type="NCBI Taxonomy" id="383750"/>
    <lineage>
        <taxon>Bacteria</taxon>
        <taxon>Pseudomonadati</taxon>
        <taxon>Pseudomonadota</taxon>
        <taxon>Gammaproteobacteria</taxon>
        <taxon>Oceanospirillales</taxon>
        <taxon>Oceanospirillaceae</taxon>
        <taxon>Marinomonas</taxon>
    </lineage>
</organism>
<dbReference type="KEGG" id="mard:IBG28_03100"/>
<dbReference type="RefSeq" id="WP_111607126.1">
    <property type="nucleotide sequence ID" value="NZ_BMLJ01000004.1"/>
</dbReference>
<dbReference type="AlphaFoldDB" id="A0A7H1J844"/>
<protein>
    <submittedName>
        <fullName evidence="2">NmrA family NAD(P)-binding protein</fullName>
    </submittedName>
</protein>
<evidence type="ECO:0000259" key="1">
    <source>
        <dbReference type="Pfam" id="PF05368"/>
    </source>
</evidence>
<feature type="domain" description="NmrA-like" evidence="1">
    <location>
        <begin position="5"/>
        <end position="259"/>
    </location>
</feature>
<dbReference type="SUPFAM" id="SSF51735">
    <property type="entry name" value="NAD(P)-binding Rossmann-fold domains"/>
    <property type="match status" value="1"/>
</dbReference>
<accession>A0A7H1J844</accession>
<dbReference type="Gene3D" id="3.40.50.720">
    <property type="entry name" value="NAD(P)-binding Rossmann-like Domain"/>
    <property type="match status" value="1"/>
</dbReference>
<dbReference type="PANTHER" id="PTHR43162:SF1">
    <property type="entry name" value="PRESTALK A DIFFERENTIATION PROTEIN A"/>
    <property type="match status" value="1"/>
</dbReference>
<evidence type="ECO:0000313" key="2">
    <source>
        <dbReference type="EMBL" id="QNT06660.1"/>
    </source>
</evidence>
<reference evidence="2 3" key="1">
    <citation type="submission" date="2020-09" db="EMBL/GenBank/DDBJ databases">
        <title>Complete genome sequence of an Arctic sea ice bacterium Marinomonas arctica BSI20414.</title>
        <authorList>
            <person name="Liao L."/>
            <person name="Chen B."/>
        </authorList>
    </citation>
    <scope>NUCLEOTIDE SEQUENCE [LARGE SCALE GENOMIC DNA]</scope>
    <source>
        <strain evidence="2 3">BSI20414</strain>
    </source>
</reference>
<dbReference type="OrthoDB" id="9785372at2"/>
<dbReference type="Pfam" id="PF05368">
    <property type="entry name" value="NmrA"/>
    <property type="match status" value="1"/>
</dbReference>
<keyword evidence="3" id="KW-1185">Reference proteome</keyword>
<evidence type="ECO:0000313" key="3">
    <source>
        <dbReference type="Proteomes" id="UP000516370"/>
    </source>
</evidence>
<name>A0A7H1J844_9GAMM</name>
<dbReference type="Proteomes" id="UP000516370">
    <property type="component" value="Chromosome"/>
</dbReference>
<sequence>MKYIINGATGAQGAPLYNKLIEQGKNAIAAVRDPSSLKGAPAVALDLASLDSLVSAYTGADGVFIHLPIGPEPMRNEFAHNIAKAIDKAKPARVVVSTSGWPLGIPDDKSALPTLINELEKTGISLAIIAPQLYLENLLLPMVIGPVKDEHKLPYPLRSDYPVSWCSHLDIADVAAALLLDSSVTGVVEVGQLPAITGNELANAFAKHFGHDVNFESLAPEEFGIKLAVLFGEGAAAEVVEGYKAKALTQDSAIQQAISAQVLLGITPRTVGQWLTDMNV</sequence>
<dbReference type="EMBL" id="CP061081">
    <property type="protein sequence ID" value="QNT06660.1"/>
    <property type="molecule type" value="Genomic_DNA"/>
</dbReference>
<dbReference type="PANTHER" id="PTHR43162">
    <property type="match status" value="1"/>
</dbReference>
<gene>
    <name evidence="2" type="ORF">IBG28_03100</name>
</gene>
<dbReference type="InterPro" id="IPR051604">
    <property type="entry name" value="Ergot_Alk_Oxidoreductase"/>
</dbReference>